<sequence>MLPMYVSAGRQAEITLGGRPVFLLLYADDIVTLLISAEHSPLTTNRVCEYIEALGLSLNVPKCALMHISRIKARLPSPPSFFIKQTEVDKSTQFKYLGASINSSNNYTQTRLANVPTACAASAVMLRGLTRTVAHAPVCIGVELFGTFVKWVASTGHVIFNEWFPSESCLLKNDKLNQVSTRCAKTLLGVRRTTSYCGLYHITGILPPTLQIVRMTVNFYIKVARSSSDELEACVVRRARSLRPKTNPCEPTVARFPVQKVPPTNFRVGRLSLSRDFYRKNM</sequence>
<dbReference type="InterPro" id="IPR000477">
    <property type="entry name" value="RT_dom"/>
</dbReference>
<keyword evidence="3" id="KW-1185">Reference proteome</keyword>
<dbReference type="PANTHER" id="PTHR47027">
    <property type="entry name" value="REVERSE TRANSCRIPTASE DOMAIN-CONTAINING PROTEIN"/>
    <property type="match status" value="1"/>
</dbReference>
<comment type="caution">
    <text evidence="2">The sequence shown here is derived from an EMBL/GenBank/DDBJ whole genome shotgun (WGS) entry which is preliminary data.</text>
</comment>
<dbReference type="PROSITE" id="PS50878">
    <property type="entry name" value="RT_POL"/>
    <property type="match status" value="1"/>
</dbReference>
<protein>
    <recommendedName>
        <fullName evidence="1">Reverse transcriptase domain-containing protein</fullName>
    </recommendedName>
</protein>
<dbReference type="OrthoDB" id="6783391at2759"/>
<organism evidence="2 3">
    <name type="scientific">Ramazzottius varieornatus</name>
    <name type="common">Water bear</name>
    <name type="synonym">Tardigrade</name>
    <dbReference type="NCBI Taxonomy" id="947166"/>
    <lineage>
        <taxon>Eukaryota</taxon>
        <taxon>Metazoa</taxon>
        <taxon>Ecdysozoa</taxon>
        <taxon>Tardigrada</taxon>
        <taxon>Eutardigrada</taxon>
        <taxon>Parachela</taxon>
        <taxon>Hypsibioidea</taxon>
        <taxon>Ramazzottiidae</taxon>
        <taxon>Ramazzottius</taxon>
    </lineage>
</organism>
<accession>A0A1D1VXM9</accession>
<dbReference type="EMBL" id="BDGG01000013">
    <property type="protein sequence ID" value="GAV06185.1"/>
    <property type="molecule type" value="Genomic_DNA"/>
</dbReference>
<evidence type="ECO:0000313" key="2">
    <source>
        <dbReference type="EMBL" id="GAV06185.1"/>
    </source>
</evidence>
<dbReference type="AlphaFoldDB" id="A0A1D1VXM9"/>
<evidence type="ECO:0000259" key="1">
    <source>
        <dbReference type="PROSITE" id="PS50878"/>
    </source>
</evidence>
<gene>
    <name evidence="2" type="primary">RvY_16212-1</name>
    <name evidence="2" type="synonym">RvY_16212.1</name>
    <name evidence="2" type="ORF">RvY_16212</name>
</gene>
<dbReference type="Proteomes" id="UP000186922">
    <property type="component" value="Unassembled WGS sequence"/>
</dbReference>
<reference evidence="2 3" key="1">
    <citation type="journal article" date="2016" name="Nat. Commun.">
        <title>Extremotolerant tardigrade genome and improved radiotolerance of human cultured cells by tardigrade-unique protein.</title>
        <authorList>
            <person name="Hashimoto T."/>
            <person name="Horikawa D.D."/>
            <person name="Saito Y."/>
            <person name="Kuwahara H."/>
            <person name="Kozuka-Hata H."/>
            <person name="Shin-I T."/>
            <person name="Minakuchi Y."/>
            <person name="Ohishi K."/>
            <person name="Motoyama A."/>
            <person name="Aizu T."/>
            <person name="Enomoto A."/>
            <person name="Kondo K."/>
            <person name="Tanaka S."/>
            <person name="Hara Y."/>
            <person name="Koshikawa S."/>
            <person name="Sagara H."/>
            <person name="Miura T."/>
            <person name="Yokobori S."/>
            <person name="Miyagawa K."/>
            <person name="Suzuki Y."/>
            <person name="Kubo T."/>
            <person name="Oyama M."/>
            <person name="Kohara Y."/>
            <person name="Fujiyama A."/>
            <person name="Arakawa K."/>
            <person name="Katayama T."/>
            <person name="Toyoda A."/>
            <person name="Kunieda T."/>
        </authorList>
    </citation>
    <scope>NUCLEOTIDE SEQUENCE [LARGE SCALE GENOMIC DNA]</scope>
    <source>
        <strain evidence="2 3">YOKOZUNA-1</strain>
    </source>
</reference>
<proteinExistence type="predicted"/>
<dbReference type="PANTHER" id="PTHR47027:SF20">
    <property type="entry name" value="REVERSE TRANSCRIPTASE-LIKE PROTEIN WITH RNA-DIRECTED DNA POLYMERASE DOMAIN"/>
    <property type="match status" value="1"/>
</dbReference>
<evidence type="ECO:0000313" key="3">
    <source>
        <dbReference type="Proteomes" id="UP000186922"/>
    </source>
</evidence>
<feature type="domain" description="Reverse transcriptase" evidence="1">
    <location>
        <begin position="1"/>
        <end position="101"/>
    </location>
</feature>
<name>A0A1D1VXM9_RAMVA</name>